<reference evidence="1" key="2">
    <citation type="submission" date="2022-06" db="UniProtKB">
        <authorList>
            <consortium name="EnsemblMetazoa"/>
        </authorList>
    </citation>
    <scope>IDENTIFICATION</scope>
    <source>
        <strain evidence="1">DF5081</strain>
    </source>
</reference>
<reference evidence="2" key="1">
    <citation type="submission" date="2010-08" db="EMBL/GenBank/DDBJ databases">
        <authorList>
            <consortium name="Caenorhabditis japonica Sequencing Consortium"/>
            <person name="Wilson R.K."/>
        </authorList>
    </citation>
    <scope>NUCLEOTIDE SEQUENCE [LARGE SCALE GENOMIC DNA]</scope>
    <source>
        <strain evidence="2">DF5081</strain>
    </source>
</reference>
<keyword evidence="2" id="KW-1185">Reference proteome</keyword>
<dbReference type="Proteomes" id="UP000005237">
    <property type="component" value="Unassembled WGS sequence"/>
</dbReference>
<organism evidence="1 2">
    <name type="scientific">Caenorhabditis japonica</name>
    <dbReference type="NCBI Taxonomy" id="281687"/>
    <lineage>
        <taxon>Eukaryota</taxon>
        <taxon>Metazoa</taxon>
        <taxon>Ecdysozoa</taxon>
        <taxon>Nematoda</taxon>
        <taxon>Chromadorea</taxon>
        <taxon>Rhabditida</taxon>
        <taxon>Rhabditina</taxon>
        <taxon>Rhabditomorpha</taxon>
        <taxon>Rhabditoidea</taxon>
        <taxon>Rhabditidae</taxon>
        <taxon>Peloderinae</taxon>
        <taxon>Caenorhabditis</taxon>
    </lineage>
</organism>
<dbReference type="AlphaFoldDB" id="A0A8R1EKG8"/>
<proteinExistence type="predicted"/>
<sequence length="79" mass="8939">MDQSETPRPSRTPTSSSLCPVINMKRLGVAQHAECSTSKMPFFLLFRACDGFALGHFWRLWTNGPSHRVDERTSQDELA</sequence>
<protein>
    <submittedName>
        <fullName evidence="1">Uncharacterized protein</fullName>
    </submittedName>
</protein>
<accession>A0A8R1EKG8</accession>
<evidence type="ECO:0000313" key="1">
    <source>
        <dbReference type="EnsemblMetazoa" id="CJA35920.1"/>
    </source>
</evidence>
<name>A0A8R1EKG8_CAEJA</name>
<dbReference type="EnsemblMetazoa" id="CJA35920.1">
    <property type="protein sequence ID" value="CJA35920.1"/>
    <property type="gene ID" value="WBGene00211767"/>
</dbReference>
<evidence type="ECO:0000313" key="2">
    <source>
        <dbReference type="Proteomes" id="UP000005237"/>
    </source>
</evidence>